<comment type="caution">
    <text evidence="1">The sequence shown here is derived from an EMBL/GenBank/DDBJ whole genome shotgun (WGS) entry which is preliminary data.</text>
</comment>
<organism evidence="1 2">
    <name type="scientific">Rheinheimera soli</name>
    <dbReference type="NCBI Taxonomy" id="443616"/>
    <lineage>
        <taxon>Bacteria</taxon>
        <taxon>Pseudomonadati</taxon>
        <taxon>Pseudomonadota</taxon>
        <taxon>Gammaproteobacteria</taxon>
        <taxon>Chromatiales</taxon>
        <taxon>Chromatiaceae</taxon>
        <taxon>Rheinheimera</taxon>
    </lineage>
</organism>
<proteinExistence type="predicted"/>
<keyword evidence="2" id="KW-1185">Reference proteome</keyword>
<protein>
    <recommendedName>
        <fullName evidence="3">SIR2-like domain-containing protein</fullName>
    </recommendedName>
</protein>
<dbReference type="Pfam" id="PF13289">
    <property type="entry name" value="SIR2_2"/>
    <property type="match status" value="1"/>
</dbReference>
<dbReference type="Proteomes" id="UP001257909">
    <property type="component" value="Unassembled WGS sequence"/>
</dbReference>
<reference evidence="1 2" key="1">
    <citation type="submission" date="2023-07" db="EMBL/GenBank/DDBJ databases">
        <title>Sorghum-associated microbial communities from plants grown in Nebraska, USA.</title>
        <authorList>
            <person name="Schachtman D."/>
        </authorList>
    </citation>
    <scope>NUCLEOTIDE SEQUENCE [LARGE SCALE GENOMIC DNA]</scope>
    <source>
        <strain evidence="1 2">4138</strain>
    </source>
</reference>
<dbReference type="EMBL" id="JAVDWR010000011">
    <property type="protein sequence ID" value="MDR7122030.1"/>
    <property type="molecule type" value="Genomic_DNA"/>
</dbReference>
<accession>A0ABU1W239</accession>
<sequence length="1270" mass="147066">MRFIENGPNLPDELLRARDEGKVIFFCGSGVSIAKARLPDFLGLAKEVKTDLGVLPDSAVQSLLLEIKNSAKRLHTSSKKYSSELSGLISVDRLFSLLEREFLTEDIRHSVSKKLKPIISPLDLSAHQIILKLATCPLGKTRLVTTNFDLLFEDAKPTLKCYVGPELPEPDDLDGLVYLHGKVDVNYTTSFNNTFVLSSAEFGLAYLAEAWATRFVQKIIEHYVVVFIGYSADDPPIKYLLEALSRSDNRSKGLYAFHAGTEDDAREKWQHQNVNAIHYSSEENHSRLWDTLAAWAERTENYDLWCKAVLEQAKQGPADLRPFQRGQVAHIASSVQGAKLLSELIPPLPASWLYVFDPAVRFKDVYFNPFRGDLESFDYFDFYGLDSETAPIRPCNPLPFAVSHVPNAVWDLFKATPEEAYLADREVSLYFRDQADTRFELLERFRYIAKWFAKVSEQPMAFWWAAEQKCLHPYIVGLIKQRLQIKHDVKVLVRDHWHYLIESWNNNVLRTEHERFSFSEELKKNQLNQRTLRKFFDLLKPQIQVSTTASTLNKLHKNPDTEFNDVVTVEVDYPTETMDWPVVPPELLSAFLAELRLLIEFSFKLEIEVDCPFNTYSLPPSIGEHSPSDRYGFDFKGFVLNYTEYFQRLCDVDSQNAKYEMSQWPDNRVFYLLKVWALRFTELVEDHDVIRLLEGISQEVLFERYLRSDLMLSLENRWPHFSAEVRAYIEGRILKGPNQRDGEADDHFFQTSTEDILDRLHWLNNRGCALLPDTENTLQVLKHKAVHWREEYALKIAVPQQSGIRSVETDLSPNVLMNIPISEIIKTALEHTAWSEDFSKIMRPFVGLSNERPARAFSALRNAAKRNTYPLEAWNTYLGSEARERDRYRLVGFIAEVLVRYSNEILIGFLDPILYWLRKVSNQLLKYYPDKFHKLMARLIELVSEYSTEDSQVSEPTHTFADAYKSRGGQLTLILLDMEDKAERRSLSSHFLEYSESLLQLPGVQADFVRCILSSKANKLFLSDSKWLISHVFQCLNSAELFHVDLFWHGFLEQCKGTNPPVRLLKLLKPWLVKAIQSKRYLLKQHQEVLSRLLVISWASSVFTKRKMLSDEKFRACIVLSDDTFRVQVLRRFRNLSALNSNWTCLFSYMIENVWPRHKIVKSPAVTAELCSLVFKSKDENIGELLSLVLPHVVKAKVAHIRLYELKGGEVIFSIPEKLLSLLYKVLSFDSYYATYDLARILDLIESKAPELKNDYRYLELTRRLEERQG</sequence>
<dbReference type="InterPro" id="IPR029035">
    <property type="entry name" value="DHS-like_NAD/FAD-binding_dom"/>
</dbReference>
<evidence type="ECO:0000313" key="2">
    <source>
        <dbReference type="Proteomes" id="UP001257909"/>
    </source>
</evidence>
<dbReference type="RefSeq" id="WP_310279864.1">
    <property type="nucleotide sequence ID" value="NZ_JAVDWR010000011.1"/>
</dbReference>
<gene>
    <name evidence="1" type="ORF">J2W69_002987</name>
</gene>
<evidence type="ECO:0008006" key="3">
    <source>
        <dbReference type="Google" id="ProtNLM"/>
    </source>
</evidence>
<evidence type="ECO:0000313" key="1">
    <source>
        <dbReference type="EMBL" id="MDR7122030.1"/>
    </source>
</evidence>
<dbReference type="SUPFAM" id="SSF52467">
    <property type="entry name" value="DHS-like NAD/FAD-binding domain"/>
    <property type="match status" value="1"/>
</dbReference>
<name>A0ABU1W239_9GAMM</name>